<gene>
    <name evidence="1" type="ORF">METZ01_LOCUS305972</name>
</gene>
<evidence type="ECO:0008006" key="2">
    <source>
        <dbReference type="Google" id="ProtNLM"/>
    </source>
</evidence>
<sequence>MILSEFLEKCRSDDLAHALRGLGLPLTGNKPDRIARIVDHYDGGIPSKEILSAFRVEDVRRAAKAVGIEGA</sequence>
<protein>
    <recommendedName>
        <fullName evidence="2">SAP domain-containing protein</fullName>
    </recommendedName>
</protein>
<organism evidence="1">
    <name type="scientific">marine metagenome</name>
    <dbReference type="NCBI Taxonomy" id="408172"/>
    <lineage>
        <taxon>unclassified sequences</taxon>
        <taxon>metagenomes</taxon>
        <taxon>ecological metagenomes</taxon>
    </lineage>
</organism>
<dbReference type="AlphaFoldDB" id="A0A382MXR7"/>
<dbReference type="EMBL" id="UINC01096326">
    <property type="protein sequence ID" value="SVC53118.1"/>
    <property type="molecule type" value="Genomic_DNA"/>
</dbReference>
<accession>A0A382MXR7</accession>
<evidence type="ECO:0000313" key="1">
    <source>
        <dbReference type="EMBL" id="SVC53118.1"/>
    </source>
</evidence>
<name>A0A382MXR7_9ZZZZ</name>
<proteinExistence type="predicted"/>
<reference evidence="1" key="1">
    <citation type="submission" date="2018-05" db="EMBL/GenBank/DDBJ databases">
        <authorList>
            <person name="Lanie J.A."/>
            <person name="Ng W.-L."/>
            <person name="Kazmierczak K.M."/>
            <person name="Andrzejewski T.M."/>
            <person name="Davidsen T.M."/>
            <person name="Wayne K.J."/>
            <person name="Tettelin H."/>
            <person name="Glass J.I."/>
            <person name="Rusch D."/>
            <person name="Podicherti R."/>
            <person name="Tsui H.-C.T."/>
            <person name="Winkler M.E."/>
        </authorList>
    </citation>
    <scope>NUCLEOTIDE SEQUENCE</scope>
</reference>